<comment type="caution">
    <text evidence="2">The sequence shown here is derived from an EMBL/GenBank/DDBJ whole genome shotgun (WGS) entry which is preliminary data.</text>
</comment>
<accession>A0ABN9U747</accession>
<evidence type="ECO:0000313" key="3">
    <source>
        <dbReference type="Proteomes" id="UP001189429"/>
    </source>
</evidence>
<evidence type="ECO:0000256" key="1">
    <source>
        <dbReference type="SAM" id="MobiDB-lite"/>
    </source>
</evidence>
<reference evidence="2" key="1">
    <citation type="submission" date="2023-10" db="EMBL/GenBank/DDBJ databases">
        <authorList>
            <person name="Chen Y."/>
            <person name="Shah S."/>
            <person name="Dougan E. K."/>
            <person name="Thang M."/>
            <person name="Chan C."/>
        </authorList>
    </citation>
    <scope>NUCLEOTIDE SEQUENCE [LARGE SCALE GENOMIC DNA]</scope>
</reference>
<protein>
    <submittedName>
        <fullName evidence="2">Uncharacterized protein</fullName>
    </submittedName>
</protein>
<feature type="region of interest" description="Disordered" evidence="1">
    <location>
        <begin position="75"/>
        <end position="111"/>
    </location>
</feature>
<sequence>MPRDTLLASRVPWVSWVSMVLRWKNMSWHAYGNAGTVCPCSICSIVAAPCCRRPRRAAASPRGVCGGGWRPGWRAGPAFAPPQQQPAGAQDPREEPVRKAGAPSPAREKQQLCVLRTSRLG</sequence>
<gene>
    <name evidence="2" type="ORF">PCOR1329_LOCUS45804</name>
</gene>
<organism evidence="2 3">
    <name type="scientific">Prorocentrum cordatum</name>
    <dbReference type="NCBI Taxonomy" id="2364126"/>
    <lineage>
        <taxon>Eukaryota</taxon>
        <taxon>Sar</taxon>
        <taxon>Alveolata</taxon>
        <taxon>Dinophyceae</taxon>
        <taxon>Prorocentrales</taxon>
        <taxon>Prorocentraceae</taxon>
        <taxon>Prorocentrum</taxon>
    </lineage>
</organism>
<proteinExistence type="predicted"/>
<evidence type="ECO:0000313" key="2">
    <source>
        <dbReference type="EMBL" id="CAK0854905.1"/>
    </source>
</evidence>
<name>A0ABN9U747_9DINO</name>
<dbReference type="EMBL" id="CAUYUJ010015505">
    <property type="protein sequence ID" value="CAK0854905.1"/>
    <property type="molecule type" value="Genomic_DNA"/>
</dbReference>
<keyword evidence="3" id="KW-1185">Reference proteome</keyword>
<dbReference type="Proteomes" id="UP001189429">
    <property type="component" value="Unassembled WGS sequence"/>
</dbReference>